<sequence>MKTKDLILVSLFAAITAIFSQISIPIQPVPITFQVLAVALAGAFLGRKHGFLSQVVYLLLGAIGAPVFAGFKGGFNFLIGPTGGYLFAFPIAAYLIGMLSERKGIINMFIGMLLGIISIYTLGMLQLKVVLNLSIQEAFAAGVAPFLVLDIIKMAFASFIANEVLKRTNMLQRA</sequence>
<evidence type="ECO:0000256" key="3">
    <source>
        <dbReference type="SAM" id="Phobius"/>
    </source>
</evidence>
<dbReference type="PANTHER" id="PTHR34295">
    <property type="entry name" value="BIOTIN TRANSPORTER BIOY"/>
    <property type="match status" value="1"/>
</dbReference>
<feature type="transmembrane region" description="Helical" evidence="3">
    <location>
        <begin position="139"/>
        <end position="161"/>
    </location>
</feature>
<name>A0A1V4I7R5_9FIRM</name>
<evidence type="ECO:0000256" key="2">
    <source>
        <dbReference type="PIRNR" id="PIRNR016661"/>
    </source>
</evidence>
<keyword evidence="3" id="KW-0812">Transmembrane</keyword>
<dbReference type="GO" id="GO:0015225">
    <property type="term" value="F:biotin transmembrane transporter activity"/>
    <property type="evidence" value="ECO:0007669"/>
    <property type="project" value="UniProtKB-UniRule"/>
</dbReference>
<dbReference type="Proteomes" id="UP000190140">
    <property type="component" value="Unassembled WGS sequence"/>
</dbReference>
<dbReference type="STRING" id="29349.CLOTH_12060"/>
<gene>
    <name evidence="4" type="primary">bioY</name>
    <name evidence="4" type="ORF">CLOTH_12060</name>
</gene>
<feature type="transmembrane region" description="Helical" evidence="3">
    <location>
        <begin position="108"/>
        <end position="127"/>
    </location>
</feature>
<reference evidence="4 5" key="1">
    <citation type="submission" date="2017-03" db="EMBL/GenBank/DDBJ databases">
        <title>Genome sequence of Clostridium thermoalcaliphilum DSM 7309.</title>
        <authorList>
            <person name="Poehlein A."/>
            <person name="Daniel R."/>
        </authorList>
    </citation>
    <scope>NUCLEOTIDE SEQUENCE [LARGE SCALE GENOMIC DNA]</scope>
    <source>
        <strain evidence="4 5">DSM 7309</strain>
    </source>
</reference>
<feature type="transmembrane region" description="Helical" evidence="3">
    <location>
        <begin position="30"/>
        <end position="46"/>
    </location>
</feature>
<dbReference type="EMBL" id="MZGW01000003">
    <property type="protein sequence ID" value="OPJ56028.1"/>
    <property type="molecule type" value="Genomic_DNA"/>
</dbReference>
<dbReference type="AlphaFoldDB" id="A0A1V4I7R5"/>
<dbReference type="OrthoDB" id="9803495at2"/>
<proteinExistence type="inferred from homology"/>
<keyword evidence="2 3" id="KW-0472">Membrane</keyword>
<protein>
    <recommendedName>
        <fullName evidence="2">Biotin transporter</fullName>
    </recommendedName>
</protein>
<organism evidence="4 5">
    <name type="scientific">Alkalithermobacter paradoxus</name>
    <dbReference type="NCBI Taxonomy" id="29349"/>
    <lineage>
        <taxon>Bacteria</taxon>
        <taxon>Bacillati</taxon>
        <taxon>Bacillota</taxon>
        <taxon>Clostridia</taxon>
        <taxon>Peptostreptococcales</taxon>
        <taxon>Tepidibacteraceae</taxon>
        <taxon>Alkalithermobacter</taxon>
    </lineage>
</organism>
<evidence type="ECO:0000256" key="1">
    <source>
        <dbReference type="ARBA" id="ARBA00010692"/>
    </source>
</evidence>
<keyword evidence="3" id="KW-1133">Transmembrane helix</keyword>
<feature type="transmembrane region" description="Helical" evidence="3">
    <location>
        <begin position="77"/>
        <end position="96"/>
    </location>
</feature>
<evidence type="ECO:0000313" key="5">
    <source>
        <dbReference type="Proteomes" id="UP000190140"/>
    </source>
</evidence>
<dbReference type="Pfam" id="PF02632">
    <property type="entry name" value="BioY"/>
    <property type="match status" value="1"/>
</dbReference>
<comment type="caution">
    <text evidence="4">The sequence shown here is derived from an EMBL/GenBank/DDBJ whole genome shotgun (WGS) entry which is preliminary data.</text>
</comment>
<dbReference type="RefSeq" id="WP_079412118.1">
    <property type="nucleotide sequence ID" value="NZ_MZGW01000003.1"/>
</dbReference>
<accession>A0A1V4I7R5</accession>
<feature type="transmembrane region" description="Helical" evidence="3">
    <location>
        <begin position="51"/>
        <end position="71"/>
    </location>
</feature>
<dbReference type="PANTHER" id="PTHR34295:SF1">
    <property type="entry name" value="BIOTIN TRANSPORTER BIOY"/>
    <property type="match status" value="1"/>
</dbReference>
<keyword evidence="2" id="KW-1003">Cell membrane</keyword>
<keyword evidence="5" id="KW-1185">Reference proteome</keyword>
<dbReference type="PIRSF" id="PIRSF016661">
    <property type="entry name" value="BioY"/>
    <property type="match status" value="1"/>
</dbReference>
<dbReference type="GO" id="GO:0005886">
    <property type="term" value="C:plasma membrane"/>
    <property type="evidence" value="ECO:0007669"/>
    <property type="project" value="UniProtKB-SubCell"/>
</dbReference>
<dbReference type="Gene3D" id="1.10.1760.20">
    <property type="match status" value="1"/>
</dbReference>
<comment type="similarity">
    <text evidence="1 2">Belongs to the BioY family.</text>
</comment>
<keyword evidence="2" id="KW-0813">Transport</keyword>
<comment type="subcellular location">
    <subcellularLocation>
        <location evidence="2">Cell membrane</location>
        <topology evidence="2">Multi-pass membrane protein</topology>
    </subcellularLocation>
</comment>
<dbReference type="InterPro" id="IPR003784">
    <property type="entry name" value="BioY"/>
</dbReference>
<evidence type="ECO:0000313" key="4">
    <source>
        <dbReference type="EMBL" id="OPJ56028.1"/>
    </source>
</evidence>